<keyword evidence="7" id="KW-0106">Calcium</keyword>
<evidence type="ECO:0000313" key="17">
    <source>
        <dbReference type="Proteomes" id="UP000261540"/>
    </source>
</evidence>
<keyword evidence="6" id="KW-0677">Repeat</keyword>
<keyword evidence="17" id="KW-1185">Reference proteome</keyword>
<feature type="domain" description="EGF-like" evidence="15">
    <location>
        <begin position="290"/>
        <end position="326"/>
    </location>
</feature>
<dbReference type="Pfam" id="PF00057">
    <property type="entry name" value="Ldl_recept_a"/>
    <property type="match status" value="8"/>
</dbReference>
<keyword evidence="11" id="KW-0675">Receptor</keyword>
<dbReference type="Ensembl" id="ENSPKIT00000036248.1">
    <property type="protein sequence ID" value="ENSPKIP00000018413.1"/>
    <property type="gene ID" value="ENSPKIG00000003953.1"/>
</dbReference>
<feature type="disulfide bond" evidence="13">
    <location>
        <begin position="863"/>
        <end position="875"/>
    </location>
</feature>
<evidence type="ECO:0000256" key="1">
    <source>
        <dbReference type="ARBA" id="ARBA00004167"/>
    </source>
</evidence>
<evidence type="ECO:0000256" key="4">
    <source>
        <dbReference type="ARBA" id="ARBA00022692"/>
    </source>
</evidence>
<dbReference type="GO" id="GO:0006897">
    <property type="term" value="P:endocytosis"/>
    <property type="evidence" value="ECO:0007669"/>
    <property type="project" value="UniProtKB-KW"/>
</dbReference>
<feature type="disulfide bond" evidence="13">
    <location>
        <begin position="93"/>
        <end position="108"/>
    </location>
</feature>
<feature type="disulfide bond" evidence="13">
    <location>
        <begin position="945"/>
        <end position="957"/>
    </location>
</feature>
<feature type="repeat" description="LDL-receptor class B" evidence="14">
    <location>
        <begin position="636"/>
        <end position="679"/>
    </location>
</feature>
<feature type="disulfide bond" evidence="13">
    <location>
        <begin position="175"/>
        <end position="193"/>
    </location>
</feature>
<keyword evidence="10 13" id="KW-1015">Disulfide bond</keyword>
<keyword evidence="12" id="KW-0325">Glycoprotein</keyword>
<dbReference type="Gene3D" id="2.120.10.30">
    <property type="entry name" value="TolB, C-terminal domain"/>
    <property type="match status" value="3"/>
</dbReference>
<evidence type="ECO:0000256" key="9">
    <source>
        <dbReference type="ARBA" id="ARBA00023136"/>
    </source>
</evidence>
<accession>A0A3B3RJA6</accession>
<keyword evidence="2" id="KW-0245">EGF-like domain</keyword>
<evidence type="ECO:0000256" key="13">
    <source>
        <dbReference type="PROSITE-ProRule" id="PRU00124"/>
    </source>
</evidence>
<comment type="subcellular location">
    <subcellularLocation>
        <location evidence="1">Membrane</location>
        <topology evidence="1">Single-pass membrane protein</topology>
    </subcellularLocation>
</comment>
<feature type="disulfide bond" evidence="13">
    <location>
        <begin position="952"/>
        <end position="970"/>
    </location>
</feature>
<feature type="disulfide bond" evidence="13">
    <location>
        <begin position="41"/>
        <end position="59"/>
    </location>
</feature>
<keyword evidence="8" id="KW-1133">Transmembrane helix</keyword>
<dbReference type="InterPro" id="IPR023415">
    <property type="entry name" value="LDLR_class-A_CS"/>
</dbReference>
<dbReference type="FunFam" id="4.10.400.10:FF:000002">
    <property type="entry name" value="Low-density lipoprotein receptor-related protein 1"/>
    <property type="match status" value="2"/>
</dbReference>
<evidence type="ECO:0000256" key="11">
    <source>
        <dbReference type="ARBA" id="ARBA00023170"/>
    </source>
</evidence>
<organism evidence="16 17">
    <name type="scientific">Paramormyrops kingsleyae</name>
    <dbReference type="NCBI Taxonomy" id="1676925"/>
    <lineage>
        <taxon>Eukaryota</taxon>
        <taxon>Metazoa</taxon>
        <taxon>Chordata</taxon>
        <taxon>Craniata</taxon>
        <taxon>Vertebrata</taxon>
        <taxon>Euteleostomi</taxon>
        <taxon>Actinopterygii</taxon>
        <taxon>Neopterygii</taxon>
        <taxon>Teleostei</taxon>
        <taxon>Osteoglossocephala</taxon>
        <taxon>Osteoglossomorpha</taxon>
        <taxon>Osteoglossiformes</taxon>
        <taxon>Mormyridae</taxon>
        <taxon>Paramormyrops</taxon>
    </lineage>
</organism>
<sequence>MCLCSAGPFSSQKQTHSVSHDNVRTLLLAIVCLCIDHQFMCSNGHCISEIWKCDGDMDCMDNSDEDPKLCSQTCPPKQFSCSTGQCIPNSWICDLEDDCGDRSDEHDCGECSTYQQPVQYMTHEAVRSFAYHEDHSFIMKELLDTFFVQWQYNDCGDNSDEVGCSKSCVSTQFKCDSGRCIPKAWTCDKDNDCGDYSDEDNANCSSQSLCDSICLPAEKLCDGVDDCPDGSDEVLCGEILHTTVPQTSWVKIRVRVSHNCTAAADEGIICTCPLGMELGSDNKTCHVQSLCAKHLRCSQRCEQHKFSVKCSCYEGWALEADMETCRSTGEHWGPFIIFSNRHEIRRIDLYGGKYNLLVPKLSNTIALDFHFNQSTLYWTDVLEDKIYRSITDIEVVIQYGLATTEGLAVDWIADNIYWVESKLNQIEVAKLDGSMRTTLMAEGVDHPRAIYDGSGLIEVLRGHEYISHPFAITLYGSDIYWTDWHTNTLAKANKWTGRNVAVVQRSSTQSFDLHVYHPSRQPLAPNPCAAHGGRGSCSHLCLISYNQSFSCACPHLMKLHSDKRTCYGKLGGATPMVNLPSVHGLAVDWVSRNLFWTSNGNNWKQINVARLDGSFKKAIIEGLDKPQQLTLYPQLGYLFWTEWGHHPRIERSRLDGSQRDVLVHIGISWPNGLTIDYQEGLLYWCDAGTDKIERINLETGENREVVLEPIHPFALAVYGGHIFWTDWARKAVLRADKYAGADVKVLRSDILHQPMGSIVPTGKSSPCQLNNGGCQELCLLTPEGRVNCSCRGNRKLLKDNTCTGESTGGRYLYLFCSLFGISLGYFACPSGRCIPSSWTCDGENDCENGADEHHCGEMLSSTCDGNSFMCQNRQCIPSQFVCDHDIDCSDGSDESPECEYPTCGPEEFHCANGQCLPTKKLECDGKYDCHDYSDEAPENPHLKTCNSSAYMCKNGNCVNETQLCDHNDDCGDGSDELNSERNCTSNQFQCAISMVCIPRSWVCDHDMDCADGSDEHVNCSKGPYLTPPLCSSTPFFSISPSPLICSQLR</sequence>
<keyword evidence="4" id="KW-0812">Transmembrane</keyword>
<feature type="disulfide bond" evidence="13">
    <location>
        <begin position="903"/>
        <end position="915"/>
    </location>
</feature>
<dbReference type="SUPFAM" id="SSF57424">
    <property type="entry name" value="LDL receptor-like module"/>
    <property type="match status" value="9"/>
</dbReference>
<dbReference type="InterPro" id="IPR036055">
    <property type="entry name" value="LDL_receptor-like_sf"/>
</dbReference>
<dbReference type="InterPro" id="IPR011042">
    <property type="entry name" value="6-blade_b-propeller_TolB-like"/>
</dbReference>
<evidence type="ECO:0000256" key="6">
    <source>
        <dbReference type="ARBA" id="ARBA00022737"/>
    </source>
</evidence>
<name>A0A3B3RJA6_9TELE</name>
<feature type="disulfide bond" evidence="13">
    <location>
        <begin position="840"/>
        <end position="855"/>
    </location>
</feature>
<dbReference type="GeneTree" id="ENSGT00940000157899"/>
<dbReference type="InterPro" id="IPR002172">
    <property type="entry name" value="LDrepeatLR_classA_rpt"/>
</dbReference>
<dbReference type="AlphaFoldDB" id="A0A3B3RJA6"/>
<feature type="disulfide bond" evidence="13">
    <location>
        <begin position="168"/>
        <end position="180"/>
    </location>
</feature>
<dbReference type="FunFam" id="4.10.400.10:FF:000011">
    <property type="entry name" value="Low-density lipoprotein receptor-related protein 1"/>
    <property type="match status" value="1"/>
</dbReference>
<evidence type="ECO:0000256" key="14">
    <source>
        <dbReference type="PROSITE-ProRule" id="PRU00461"/>
    </source>
</evidence>
<feature type="domain" description="EGF-like" evidence="15">
    <location>
        <begin position="862"/>
        <end position="899"/>
    </location>
</feature>
<evidence type="ECO:0000259" key="15">
    <source>
        <dbReference type="SMART" id="SM00181"/>
    </source>
</evidence>
<keyword evidence="3" id="KW-0254">Endocytosis</keyword>
<dbReference type="SUPFAM" id="SSF63825">
    <property type="entry name" value="YWTD domain"/>
    <property type="match status" value="3"/>
</dbReference>
<feature type="disulfide bond" evidence="13">
    <location>
        <begin position="221"/>
        <end position="236"/>
    </location>
</feature>
<proteinExistence type="predicted"/>
<feature type="disulfide bond" evidence="13">
    <location>
        <begin position="81"/>
        <end position="99"/>
    </location>
</feature>
<dbReference type="InterPro" id="IPR051221">
    <property type="entry name" value="LDLR-related"/>
</dbReference>
<dbReference type="GO" id="GO:0005886">
    <property type="term" value="C:plasma membrane"/>
    <property type="evidence" value="ECO:0007669"/>
    <property type="project" value="TreeGrafter"/>
</dbReference>
<keyword evidence="9" id="KW-0472">Membrane</keyword>
<protein>
    <recommendedName>
        <fullName evidence="15">EGF-like domain-containing protein</fullName>
    </recommendedName>
</protein>
<dbReference type="GO" id="GO:0043235">
    <property type="term" value="C:receptor complex"/>
    <property type="evidence" value="ECO:0007669"/>
    <property type="project" value="TreeGrafter"/>
</dbReference>
<feature type="repeat" description="LDL-receptor class B" evidence="14">
    <location>
        <begin position="414"/>
        <end position="450"/>
    </location>
</feature>
<dbReference type="PROSITE" id="PS50068">
    <property type="entry name" value="LDLRA_2"/>
    <property type="match status" value="9"/>
</dbReference>
<feature type="domain" description="EGF-like" evidence="15">
    <location>
        <begin position="766"/>
        <end position="803"/>
    </location>
</feature>
<dbReference type="STRING" id="1676925.ENSPKIP00000018413"/>
<keyword evidence="5" id="KW-0732">Signal</keyword>
<reference evidence="16" key="2">
    <citation type="submission" date="2025-09" db="UniProtKB">
        <authorList>
            <consortium name="Ensembl"/>
        </authorList>
    </citation>
    <scope>IDENTIFICATION</scope>
</reference>
<dbReference type="SMART" id="SM00192">
    <property type="entry name" value="LDLa"/>
    <property type="match status" value="9"/>
</dbReference>
<feature type="disulfide bond" evidence="13">
    <location>
        <begin position="34"/>
        <end position="46"/>
    </location>
</feature>
<dbReference type="FunFam" id="4.10.400.10:FF:000010">
    <property type="entry name" value="Low-density lipoprotein receptor-related protein 1"/>
    <property type="match status" value="1"/>
</dbReference>
<dbReference type="PANTHER" id="PTHR22722:SF5">
    <property type="entry name" value="LOW-DENSITY LIPOPROTEIN RECEPTOR-RELATED PROTEIN 1B"/>
    <property type="match status" value="1"/>
</dbReference>
<evidence type="ECO:0000256" key="7">
    <source>
        <dbReference type="ARBA" id="ARBA00022837"/>
    </source>
</evidence>
<dbReference type="Pfam" id="PF00058">
    <property type="entry name" value="Ldl_recept_b"/>
    <property type="match status" value="2"/>
</dbReference>
<dbReference type="PANTHER" id="PTHR22722">
    <property type="entry name" value="LOW-DENSITY LIPOPROTEIN RECEPTOR-RELATED PROTEIN 2-RELATED"/>
    <property type="match status" value="1"/>
</dbReference>
<dbReference type="FunFam" id="2.10.25.10:FF:000505">
    <property type="entry name" value="Low-density lipoprotein receptor-related protein 1"/>
    <property type="match status" value="1"/>
</dbReference>
<reference evidence="16" key="1">
    <citation type="submission" date="2025-08" db="UniProtKB">
        <authorList>
            <consortium name="Ensembl"/>
        </authorList>
    </citation>
    <scope>IDENTIFICATION</scope>
</reference>
<dbReference type="FunFam" id="2.10.25.10:FF:000129">
    <property type="entry name" value="Low-density lipoprotein receptor-related protein 1"/>
    <property type="match status" value="1"/>
</dbReference>
<evidence type="ECO:0000256" key="12">
    <source>
        <dbReference type="ARBA" id="ARBA00023180"/>
    </source>
</evidence>
<dbReference type="SMART" id="SM00135">
    <property type="entry name" value="LY"/>
    <property type="match status" value="7"/>
</dbReference>
<comment type="caution">
    <text evidence="13">Lacks conserved residue(s) required for the propagation of feature annotation.</text>
</comment>
<dbReference type="Gene3D" id="4.10.400.10">
    <property type="entry name" value="Low-density Lipoprotein Receptor"/>
    <property type="match status" value="9"/>
</dbReference>
<feature type="disulfide bond" evidence="13">
    <location>
        <begin position="828"/>
        <end position="846"/>
    </location>
</feature>
<evidence type="ECO:0000313" key="16">
    <source>
        <dbReference type="Ensembl" id="ENSPKIP00000018413.1"/>
    </source>
</evidence>
<dbReference type="Gene3D" id="2.10.25.10">
    <property type="entry name" value="Laminin"/>
    <property type="match status" value="2"/>
</dbReference>
<dbReference type="SMART" id="SM00181">
    <property type="entry name" value="EGF"/>
    <property type="match status" value="4"/>
</dbReference>
<feature type="disulfide bond" evidence="13">
    <location>
        <begin position="870"/>
        <end position="888"/>
    </location>
</feature>
<feature type="domain" description="EGF-like" evidence="15">
    <location>
        <begin position="527"/>
        <end position="567"/>
    </location>
</feature>
<dbReference type="CDD" id="cd00112">
    <property type="entry name" value="LDLa"/>
    <property type="match status" value="8"/>
</dbReference>
<dbReference type="Proteomes" id="UP000261540">
    <property type="component" value="Unplaced"/>
</dbReference>
<evidence type="ECO:0000256" key="10">
    <source>
        <dbReference type="ARBA" id="ARBA00023157"/>
    </source>
</evidence>
<dbReference type="FunFam" id="2.120.10.30:FF:000241">
    <property type="entry name" value="Low-density lipoprotein receptor-related protein 6"/>
    <property type="match status" value="1"/>
</dbReference>
<feature type="disulfide bond" evidence="13">
    <location>
        <begin position="74"/>
        <end position="86"/>
    </location>
</feature>
<dbReference type="InterPro" id="IPR000742">
    <property type="entry name" value="EGF"/>
</dbReference>
<dbReference type="PROSITE" id="PS01209">
    <property type="entry name" value="LDLRA_1"/>
    <property type="match status" value="4"/>
</dbReference>
<dbReference type="SUPFAM" id="SSF57196">
    <property type="entry name" value="EGF/Laminin"/>
    <property type="match status" value="1"/>
</dbReference>
<dbReference type="PROSITE" id="PS51120">
    <property type="entry name" value="LDLRB"/>
    <property type="match status" value="2"/>
</dbReference>
<evidence type="ECO:0000256" key="3">
    <source>
        <dbReference type="ARBA" id="ARBA00022583"/>
    </source>
</evidence>
<evidence type="ECO:0000256" key="8">
    <source>
        <dbReference type="ARBA" id="ARBA00022989"/>
    </source>
</evidence>
<dbReference type="PRINTS" id="PR00261">
    <property type="entry name" value="LDLRECEPTOR"/>
</dbReference>
<evidence type="ECO:0000256" key="5">
    <source>
        <dbReference type="ARBA" id="ARBA00022729"/>
    </source>
</evidence>
<dbReference type="InterPro" id="IPR000033">
    <property type="entry name" value="LDLR_classB_rpt"/>
</dbReference>
<evidence type="ECO:0000256" key="2">
    <source>
        <dbReference type="ARBA" id="ARBA00022536"/>
    </source>
</evidence>